<dbReference type="eggNOG" id="KOG0771">
    <property type="taxonomic scope" value="Eukaryota"/>
</dbReference>
<dbReference type="EMBL" id="AEOI02000004">
    <property type="protein sequence ID" value="ESX01972.1"/>
    <property type="molecule type" value="Genomic_DNA"/>
</dbReference>
<accession>W1QJE6</accession>
<feature type="compositionally biased region" description="Polar residues" evidence="11">
    <location>
        <begin position="604"/>
        <end position="656"/>
    </location>
</feature>
<dbReference type="InterPro" id="IPR015943">
    <property type="entry name" value="WD40/YVTN_repeat-like_dom_sf"/>
</dbReference>
<dbReference type="SMART" id="SM00320">
    <property type="entry name" value="WD40"/>
    <property type="match status" value="2"/>
</dbReference>
<evidence type="ECO:0000256" key="7">
    <source>
        <dbReference type="ARBA" id="ARBA00022927"/>
    </source>
</evidence>
<comment type="similarity">
    <text evidence="10">Belongs to the WD repeat SEC12 family.</text>
</comment>
<evidence type="ECO:0000256" key="2">
    <source>
        <dbReference type="ARBA" id="ARBA00022574"/>
    </source>
</evidence>
<dbReference type="GO" id="GO:0003400">
    <property type="term" value="P:regulation of COPII vesicle coating"/>
    <property type="evidence" value="ECO:0007669"/>
    <property type="project" value="UniProtKB-UniRule"/>
</dbReference>
<evidence type="ECO:0000256" key="1">
    <source>
        <dbReference type="ARBA" id="ARBA00022448"/>
    </source>
</evidence>
<keyword evidence="2 10" id="KW-0853">WD repeat</keyword>
<keyword evidence="5 10" id="KW-0256">Endoplasmic reticulum</keyword>
<dbReference type="SUPFAM" id="SSF50978">
    <property type="entry name" value="WD40 repeat-like"/>
    <property type="match status" value="1"/>
</dbReference>
<evidence type="ECO:0000256" key="6">
    <source>
        <dbReference type="ARBA" id="ARBA00022892"/>
    </source>
</evidence>
<evidence type="ECO:0000313" key="12">
    <source>
        <dbReference type="EMBL" id="ESX01972.1"/>
    </source>
</evidence>
<keyword evidence="1 10" id="KW-0813">Transport</keyword>
<dbReference type="AlphaFoldDB" id="W1QJE6"/>
<dbReference type="GO" id="GO:0006888">
    <property type="term" value="P:endoplasmic reticulum to Golgi vesicle-mediated transport"/>
    <property type="evidence" value="ECO:0007669"/>
    <property type="project" value="UniProtKB-UniRule"/>
</dbReference>
<keyword evidence="8 10" id="KW-1133">Transmembrane helix</keyword>
<protein>
    <recommendedName>
        <fullName evidence="10">Guanine nucleotide-exchange factor SEC12</fullName>
    </recommendedName>
</protein>
<keyword evidence="9 10" id="KW-0472">Membrane</keyword>
<gene>
    <name evidence="12" type="ORF">HPODL_04737</name>
</gene>
<keyword evidence="13" id="KW-1185">Reference proteome</keyword>
<evidence type="ECO:0000313" key="13">
    <source>
        <dbReference type="Proteomes" id="UP000008673"/>
    </source>
</evidence>
<dbReference type="PANTHER" id="PTHR23284">
    <property type="entry name" value="PROLACTIN REGULATORY ELEMENT BINDING PROTEIN"/>
    <property type="match status" value="1"/>
</dbReference>
<name>W1QJE6_OGAPD</name>
<dbReference type="GO" id="GO:0015031">
    <property type="term" value="P:protein transport"/>
    <property type="evidence" value="ECO:0007669"/>
    <property type="project" value="UniProtKB-KW"/>
</dbReference>
<feature type="region of interest" description="Disordered" evidence="11">
    <location>
        <begin position="595"/>
        <end position="656"/>
    </location>
</feature>
<proteinExistence type="inferred from homology"/>
<keyword evidence="6" id="KW-0931">ER-Golgi transport</keyword>
<dbReference type="InterPro" id="IPR036322">
    <property type="entry name" value="WD40_repeat_dom_sf"/>
</dbReference>
<organism evidence="12 13">
    <name type="scientific">Ogataea parapolymorpha (strain ATCC 26012 / BCRC 20466 / JCM 22074 / NRRL Y-7560 / DL-1)</name>
    <name type="common">Yeast</name>
    <name type="synonym">Hansenula polymorpha</name>
    <dbReference type="NCBI Taxonomy" id="871575"/>
    <lineage>
        <taxon>Eukaryota</taxon>
        <taxon>Fungi</taxon>
        <taxon>Dikarya</taxon>
        <taxon>Ascomycota</taxon>
        <taxon>Saccharomycotina</taxon>
        <taxon>Pichiomycetes</taxon>
        <taxon>Pichiales</taxon>
        <taxon>Pichiaceae</taxon>
        <taxon>Ogataea</taxon>
    </lineage>
</organism>
<dbReference type="PANTHER" id="PTHR23284:SF0">
    <property type="entry name" value="PROLACTIN REGULATORY ELEMENT-BINDING PROTEIN"/>
    <property type="match status" value="1"/>
</dbReference>
<keyword evidence="7 10" id="KW-0653">Protein transport</keyword>
<dbReference type="Proteomes" id="UP000008673">
    <property type="component" value="Unassembled WGS sequence"/>
</dbReference>
<evidence type="ECO:0000256" key="9">
    <source>
        <dbReference type="ARBA" id="ARBA00023136"/>
    </source>
</evidence>
<dbReference type="RefSeq" id="XP_013936558.1">
    <property type="nucleotide sequence ID" value="XM_014081083.1"/>
</dbReference>
<evidence type="ECO:0000256" key="10">
    <source>
        <dbReference type="RuleBase" id="RU369019"/>
    </source>
</evidence>
<evidence type="ECO:0000256" key="5">
    <source>
        <dbReference type="ARBA" id="ARBA00022824"/>
    </source>
</evidence>
<dbReference type="Gene3D" id="2.130.10.10">
    <property type="entry name" value="YVTN repeat-like/Quinoprotein amine dehydrogenase"/>
    <property type="match status" value="1"/>
</dbReference>
<sequence>MVKFRNYTLDLGYPIYGAKFVSDKVLVVTGGGGEGNNGIPNKITALLIQPENSRKPIKRYRELVLNEKEDCPMSLDANNNQILVGINENSESIRRGVNKHLRKFKYHNDHLKFVESCQIHPGNNPQHYQKLTKMTKDATLGVIAMSDEPSSLYIVDMSGDLEEKFKIVTVGDVKDISISPDGKMMCYITSNHFEAISTVTGRSIFKSKVNFLMSKIEFYDNNMVIIAGSSKSGVVVGKFSIAKSAVTKTTVIAKTLKGITSMDTNSQCGLIALGGSDCSILLVRSHDLKLLKKLDKVHGFAITRVVFSENGEYLASVSAANTVNVIELPSKLAESKPLYLSLFQVLFSVIVASLVAFVLQYLHVNGYFQQMQTKAVEYYRSKQLTDSSAYFTIQPIASSEVFPKGPPSTTTYMPSSSYISNLPTDNWATDAHKISEQHDTENSEYTFLNPVETFANETQTVCSSVTRSMDTNGHQKQISLKSEPDVSSYQNKDFLTTSKKSESGTEVQKGTKTLTVIETVVETQTSLITSIQISTAIATVSTTEVETKIETVYMTFDLHGFSINVSDSVLSNESKPRTRDPTVFDSYRNSNLSIAIPNGERGQLSPSSNIGPSILSTDSVKFRSAQDTPQKTKNTTEGLSQNSSPSFHKESNSNQNGEPIEEKLVAFISDEHCDDPQTILDNTGLQTEPVQTNIQSQSPFFNEGQDYENRNITLPAINDHRLGVAHEESVIATLTNSMSPKITADVKHPANTAIGKSEDYQRSLQKPGQLESQLATPTIMQNIGEERQVELEMSEKPYMLDSVLPKALENEDLTSNDFQT</sequence>
<comment type="function">
    <text evidence="10">Guanine nucleotide-exchange factor (GEF) required for the formation or budding of transport vesicles from the ER.</text>
</comment>
<dbReference type="InterPro" id="IPR001680">
    <property type="entry name" value="WD40_rpt"/>
</dbReference>
<evidence type="ECO:0000256" key="11">
    <source>
        <dbReference type="SAM" id="MobiDB-lite"/>
    </source>
</evidence>
<dbReference type="GeneID" id="25774162"/>
<dbReference type="GO" id="GO:0000139">
    <property type="term" value="C:Golgi membrane"/>
    <property type="evidence" value="ECO:0007669"/>
    <property type="project" value="UniProtKB-SubCell"/>
</dbReference>
<feature type="transmembrane region" description="Helical" evidence="10">
    <location>
        <begin position="338"/>
        <end position="362"/>
    </location>
</feature>
<dbReference type="GO" id="GO:0005085">
    <property type="term" value="F:guanyl-nucleotide exchange factor activity"/>
    <property type="evidence" value="ECO:0007669"/>
    <property type="project" value="InterPro"/>
</dbReference>
<evidence type="ECO:0000256" key="8">
    <source>
        <dbReference type="ARBA" id="ARBA00022989"/>
    </source>
</evidence>
<evidence type="ECO:0000256" key="3">
    <source>
        <dbReference type="ARBA" id="ARBA00022692"/>
    </source>
</evidence>
<dbReference type="GO" id="GO:0005789">
    <property type="term" value="C:endoplasmic reticulum membrane"/>
    <property type="evidence" value="ECO:0007669"/>
    <property type="project" value="UniProtKB-SubCell"/>
</dbReference>
<dbReference type="HOGENOM" id="CLU_344858_0_0_1"/>
<comment type="caution">
    <text evidence="12">The sequence shown here is derived from an EMBL/GenBank/DDBJ whole genome shotgun (WGS) entry which is preliminary data.</text>
</comment>
<comment type="subcellular location">
    <subcellularLocation>
        <location evidence="10">Endoplasmic reticulum membrane</location>
        <topology evidence="10">Single-pass type II membrane protein</topology>
    </subcellularLocation>
    <subcellularLocation>
        <location evidence="10">Golgi apparatus membrane</location>
        <topology evidence="10">Single-pass type II membrane protein</topology>
    </subcellularLocation>
</comment>
<keyword evidence="3 10" id="KW-0812">Transmembrane</keyword>
<dbReference type="KEGG" id="opa:HPODL_04737"/>
<dbReference type="InterPro" id="IPR045260">
    <property type="entry name" value="Sec12-like"/>
</dbReference>
<evidence type="ECO:0000256" key="4">
    <source>
        <dbReference type="ARBA" id="ARBA00022737"/>
    </source>
</evidence>
<reference evidence="12 13" key="1">
    <citation type="journal article" date="2013" name="BMC Genomics">
        <title>Genome sequence and analysis of methylotrophic yeast Hansenula polymorpha DL1.</title>
        <authorList>
            <person name="Ravin N.V."/>
            <person name="Eldarov M.A."/>
            <person name="Kadnikov V.V."/>
            <person name="Beletsky A.V."/>
            <person name="Schneider J."/>
            <person name="Mardanova E.S."/>
            <person name="Smekalova E.M."/>
            <person name="Zvereva M.I."/>
            <person name="Dontsova O.A."/>
            <person name="Mardanov A.V."/>
            <person name="Skryabin K.G."/>
        </authorList>
    </citation>
    <scope>NUCLEOTIDE SEQUENCE [LARGE SCALE GENOMIC DNA]</scope>
    <source>
        <strain evidence="13">ATCC 26012 / BCRC 20466 / JCM 22074 / NRRL Y-7560 / DL-1</strain>
    </source>
</reference>
<keyword evidence="4 10" id="KW-0677">Repeat</keyword>
<dbReference type="STRING" id="871575.W1QJE6"/>
<dbReference type="OrthoDB" id="2013972at2759"/>